<evidence type="ECO:0000256" key="3">
    <source>
        <dbReference type="ARBA" id="ARBA00022679"/>
    </source>
</evidence>
<dbReference type="SMART" id="SM00179">
    <property type="entry name" value="EGF_CA"/>
    <property type="match status" value="1"/>
</dbReference>
<dbReference type="InterPro" id="IPR018097">
    <property type="entry name" value="EGF_Ca-bd_CS"/>
</dbReference>
<keyword evidence="6 7" id="KW-1015">Disulfide bond</keyword>
<dbReference type="Gene3D" id="1.10.510.10">
    <property type="entry name" value="Transferase(Phosphotransferase) domain 1"/>
    <property type="match status" value="1"/>
</dbReference>
<dbReference type="PROSITE" id="PS01187">
    <property type="entry name" value="EGF_CA"/>
    <property type="match status" value="1"/>
</dbReference>
<evidence type="ECO:0000256" key="4">
    <source>
        <dbReference type="ARBA" id="ARBA00022741"/>
    </source>
</evidence>
<dbReference type="Gene3D" id="3.30.200.20">
    <property type="entry name" value="Phosphorylase Kinase, domain 1"/>
    <property type="match status" value="1"/>
</dbReference>
<evidence type="ECO:0000256" key="6">
    <source>
        <dbReference type="ARBA" id="ARBA00023157"/>
    </source>
</evidence>
<dbReference type="SUPFAM" id="SSF56112">
    <property type="entry name" value="Protein kinase-like (PK-like)"/>
    <property type="match status" value="1"/>
</dbReference>
<dbReference type="PROSITE" id="PS00010">
    <property type="entry name" value="ASX_HYDROXYL"/>
    <property type="match status" value="1"/>
</dbReference>
<dbReference type="Gene3D" id="2.10.25.10">
    <property type="entry name" value="Laminin"/>
    <property type="match status" value="1"/>
</dbReference>
<dbReference type="Pfam" id="PF07645">
    <property type="entry name" value="EGF_CA"/>
    <property type="match status" value="1"/>
</dbReference>
<dbReference type="PANTHER" id="PTHR27005">
    <property type="entry name" value="WALL-ASSOCIATED RECEPTOR KINASE-LIKE 21"/>
    <property type="match status" value="1"/>
</dbReference>
<keyword evidence="3" id="KW-0808">Transferase</keyword>
<evidence type="ECO:0000256" key="1">
    <source>
        <dbReference type="ARBA" id="ARBA00022527"/>
    </source>
</evidence>
<dbReference type="InterPro" id="IPR000742">
    <property type="entry name" value="EGF"/>
</dbReference>
<dbReference type="GO" id="GO:0004674">
    <property type="term" value="F:protein serine/threonine kinase activity"/>
    <property type="evidence" value="ECO:0007669"/>
    <property type="project" value="UniProtKB-KW"/>
</dbReference>
<accession>A0AAD9TC83</accession>
<reference evidence="10 11" key="1">
    <citation type="journal article" date="2014" name="Nature">
        <title>The genome of Eucalyptus grandis.</title>
        <authorList>
            <person name="Myburg A.A."/>
            <person name="Grattapaglia D."/>
            <person name="Tuskan G.A."/>
            <person name="Hellsten U."/>
            <person name="Hayes R.D."/>
            <person name="Grimwood J."/>
            <person name="Jenkins J."/>
            <person name="Lindquist E."/>
            <person name="Tice H."/>
            <person name="Bauer D."/>
            <person name="Goodstein D.M."/>
            <person name="Dubchak I."/>
            <person name="Poliakov A."/>
            <person name="Mizrachi E."/>
            <person name="Kullan A.R."/>
            <person name="Hussey S.G."/>
            <person name="Pinard D."/>
            <person name="van der Merwe K."/>
            <person name="Singh P."/>
            <person name="van Jaarsveld I."/>
            <person name="Silva-Junior O.B."/>
            <person name="Togawa R.C."/>
            <person name="Pappas M.R."/>
            <person name="Faria D.A."/>
            <person name="Sansaloni C.P."/>
            <person name="Petroli C.D."/>
            <person name="Yang X."/>
            <person name="Ranjan P."/>
            <person name="Tschaplinski T.J."/>
            <person name="Ye C.Y."/>
            <person name="Li T."/>
            <person name="Sterck L."/>
            <person name="Vanneste K."/>
            <person name="Murat F."/>
            <person name="Soler M."/>
            <person name="Clemente H.S."/>
            <person name="Saidi N."/>
            <person name="Cassan-Wang H."/>
            <person name="Dunand C."/>
            <person name="Hefer C.A."/>
            <person name="Bornberg-Bauer E."/>
            <person name="Kersting A.R."/>
            <person name="Vining K."/>
            <person name="Amarasinghe V."/>
            <person name="Ranik M."/>
            <person name="Naithani S."/>
            <person name="Elser J."/>
            <person name="Boyd A.E."/>
            <person name="Liston A."/>
            <person name="Spatafora J.W."/>
            <person name="Dharmwardhana P."/>
            <person name="Raja R."/>
            <person name="Sullivan C."/>
            <person name="Romanel E."/>
            <person name="Alves-Ferreira M."/>
            <person name="Kulheim C."/>
            <person name="Foley W."/>
            <person name="Carocha V."/>
            <person name="Paiva J."/>
            <person name="Kudrna D."/>
            <person name="Brommonschenkel S.H."/>
            <person name="Pasquali G."/>
            <person name="Byrne M."/>
            <person name="Rigault P."/>
            <person name="Tibbits J."/>
            <person name="Spokevicius A."/>
            <person name="Jones R.C."/>
            <person name="Steane D.A."/>
            <person name="Vaillancourt R.E."/>
            <person name="Potts B.M."/>
            <person name="Joubert F."/>
            <person name="Barry K."/>
            <person name="Pappas G.J."/>
            <person name="Strauss S.H."/>
            <person name="Jaiswal P."/>
            <person name="Grima-Pettenati J."/>
            <person name="Salse J."/>
            <person name="Van de Peer Y."/>
            <person name="Rokhsar D.S."/>
            <person name="Schmutz J."/>
        </authorList>
    </citation>
    <scope>NUCLEOTIDE SEQUENCE [LARGE SCALE GENOMIC DNA]</scope>
    <source>
        <strain evidence="11">cv. BRASUZ1</strain>
        <tissue evidence="10">Leaf extractions</tissue>
    </source>
</reference>
<dbReference type="SUPFAM" id="SSF57196">
    <property type="entry name" value="EGF/Laminin"/>
    <property type="match status" value="1"/>
</dbReference>
<evidence type="ECO:0000256" key="2">
    <source>
        <dbReference type="ARBA" id="ARBA00022536"/>
    </source>
</evidence>
<dbReference type="GO" id="GO:0005524">
    <property type="term" value="F:ATP binding"/>
    <property type="evidence" value="ECO:0007669"/>
    <property type="project" value="UniProtKB-KW"/>
</dbReference>
<evidence type="ECO:0000313" key="10">
    <source>
        <dbReference type="EMBL" id="KAK2632899.1"/>
    </source>
</evidence>
<evidence type="ECO:0000313" key="11">
    <source>
        <dbReference type="Proteomes" id="UP000030711"/>
    </source>
</evidence>
<evidence type="ECO:0000256" key="7">
    <source>
        <dbReference type="PROSITE-ProRule" id="PRU00076"/>
    </source>
</evidence>
<dbReference type="AlphaFoldDB" id="A0AAD9TC83"/>
<comment type="caution">
    <text evidence="10">The sequence shown here is derived from an EMBL/GenBank/DDBJ whole genome shotgun (WGS) entry which is preliminary data.</text>
</comment>
<name>A0AAD9TC83_EUCGR</name>
<comment type="caution">
    <text evidence="7">Lacks conserved residue(s) required for the propagation of feature annotation.</text>
</comment>
<dbReference type="PROSITE" id="PS50026">
    <property type="entry name" value="EGF_3"/>
    <property type="match status" value="1"/>
</dbReference>
<keyword evidence="5" id="KW-0067">ATP-binding</keyword>
<keyword evidence="1" id="KW-0418">Kinase</keyword>
<sequence>MVTDCLLHLEYIPPDINECVILQPCVGICTNLPGTYNCSCPKGSRGDGKKDGNGCTPTKRFRSMDIVLGVSISFLLVLLGVSWLYWGLRERKISRRREKFFLENGGRLMLQKILSKHEGSIESARIFTDEELKKATDHYHESRILGQGGQGTVYRGILADTRLSPSRRPRFWTERNLSLYFASAIKGERLFEIINPMVLNEGNPEEIMEVAMLANQCLTVKGEDRPTMKEVAMELEGLMRVMDRHPWLNRSGDLEEAKDLLGERSSECDGILRSNASGNDDSIRNQVSFEIESGR</sequence>
<dbReference type="InterPro" id="IPR011009">
    <property type="entry name" value="Kinase-like_dom_sf"/>
</dbReference>
<keyword evidence="8" id="KW-1133">Transmembrane helix</keyword>
<dbReference type="InterPro" id="IPR049883">
    <property type="entry name" value="NOTCH1_EGF-like"/>
</dbReference>
<feature type="transmembrane region" description="Helical" evidence="8">
    <location>
        <begin position="66"/>
        <end position="88"/>
    </location>
</feature>
<gene>
    <name evidence="10" type="ORF">EUGRSUZ_L00926</name>
</gene>
<dbReference type="Proteomes" id="UP000030711">
    <property type="component" value="Unassembled WGS sequence"/>
</dbReference>
<keyword evidence="11" id="KW-1185">Reference proteome</keyword>
<dbReference type="PANTHER" id="PTHR27005:SF511">
    <property type="entry name" value="WALL-ASSOCIATED RECEPTOR KINASE 1-RELATED"/>
    <property type="match status" value="1"/>
</dbReference>
<feature type="disulfide bond" evidence="7">
    <location>
        <begin position="19"/>
        <end position="29"/>
    </location>
</feature>
<organism evidence="10 11">
    <name type="scientific">Eucalyptus grandis</name>
    <name type="common">Flooded gum</name>
    <dbReference type="NCBI Taxonomy" id="71139"/>
    <lineage>
        <taxon>Eukaryota</taxon>
        <taxon>Viridiplantae</taxon>
        <taxon>Streptophyta</taxon>
        <taxon>Embryophyta</taxon>
        <taxon>Tracheophyta</taxon>
        <taxon>Spermatophyta</taxon>
        <taxon>Magnoliopsida</taxon>
        <taxon>eudicotyledons</taxon>
        <taxon>Gunneridae</taxon>
        <taxon>Pentapetalae</taxon>
        <taxon>rosids</taxon>
        <taxon>malvids</taxon>
        <taxon>Myrtales</taxon>
        <taxon>Myrtaceae</taxon>
        <taxon>Myrtoideae</taxon>
        <taxon>Eucalypteae</taxon>
        <taxon>Eucalyptus</taxon>
    </lineage>
</organism>
<dbReference type="EMBL" id="MU848318">
    <property type="protein sequence ID" value="KAK2632899.1"/>
    <property type="molecule type" value="Genomic_DNA"/>
</dbReference>
<dbReference type="CDD" id="cd00054">
    <property type="entry name" value="EGF_CA"/>
    <property type="match status" value="1"/>
</dbReference>
<protein>
    <recommendedName>
        <fullName evidence="9">EGF-like domain-containing protein</fullName>
    </recommendedName>
</protein>
<evidence type="ECO:0000256" key="5">
    <source>
        <dbReference type="ARBA" id="ARBA00022840"/>
    </source>
</evidence>
<keyword evidence="8" id="KW-0812">Transmembrane</keyword>
<evidence type="ECO:0000256" key="8">
    <source>
        <dbReference type="SAM" id="Phobius"/>
    </source>
</evidence>
<keyword evidence="1" id="KW-0723">Serine/threonine-protein kinase</keyword>
<dbReference type="GO" id="GO:0007166">
    <property type="term" value="P:cell surface receptor signaling pathway"/>
    <property type="evidence" value="ECO:0007669"/>
    <property type="project" value="InterPro"/>
</dbReference>
<keyword evidence="4" id="KW-0547">Nucleotide-binding</keyword>
<dbReference type="InterPro" id="IPR000152">
    <property type="entry name" value="EGF-type_Asp/Asn_hydroxyl_site"/>
</dbReference>
<proteinExistence type="predicted"/>
<dbReference type="GO" id="GO:0005509">
    <property type="term" value="F:calcium ion binding"/>
    <property type="evidence" value="ECO:0007669"/>
    <property type="project" value="InterPro"/>
</dbReference>
<keyword evidence="8" id="KW-0472">Membrane</keyword>
<dbReference type="InterPro" id="IPR001881">
    <property type="entry name" value="EGF-like_Ca-bd_dom"/>
</dbReference>
<keyword evidence="2 7" id="KW-0245">EGF-like domain</keyword>
<evidence type="ECO:0000259" key="9">
    <source>
        <dbReference type="PROSITE" id="PS50026"/>
    </source>
</evidence>
<dbReference type="InterPro" id="IPR045274">
    <property type="entry name" value="WAK-like"/>
</dbReference>
<feature type="domain" description="EGF-like" evidence="9">
    <location>
        <begin position="15"/>
        <end position="47"/>
    </location>
</feature>